<feature type="compositionally biased region" description="Low complexity" evidence="1">
    <location>
        <begin position="258"/>
        <end position="268"/>
    </location>
</feature>
<keyword evidence="2" id="KW-1133">Transmembrane helix</keyword>
<name>A0ABR1W493_9PEZI</name>
<evidence type="ECO:0008006" key="5">
    <source>
        <dbReference type="Google" id="ProtNLM"/>
    </source>
</evidence>
<reference evidence="3 4" key="1">
    <citation type="submission" date="2023-01" db="EMBL/GenBank/DDBJ databases">
        <title>Analysis of 21 Apiospora genomes using comparative genomics revels a genus with tremendous synthesis potential of carbohydrate active enzymes and secondary metabolites.</title>
        <authorList>
            <person name="Sorensen T."/>
        </authorList>
    </citation>
    <scope>NUCLEOTIDE SEQUENCE [LARGE SCALE GENOMIC DNA]</scope>
    <source>
        <strain evidence="3 4">CBS 83171</strain>
    </source>
</reference>
<feature type="compositionally biased region" description="Low complexity" evidence="1">
    <location>
        <begin position="433"/>
        <end position="445"/>
    </location>
</feature>
<dbReference type="Proteomes" id="UP001446871">
    <property type="component" value="Unassembled WGS sequence"/>
</dbReference>
<feature type="compositionally biased region" description="Basic and acidic residues" evidence="1">
    <location>
        <begin position="1"/>
        <end position="14"/>
    </location>
</feature>
<feature type="compositionally biased region" description="Low complexity" evidence="1">
    <location>
        <begin position="144"/>
        <end position="187"/>
    </location>
</feature>
<dbReference type="EMBL" id="JAQQWM010000002">
    <property type="protein sequence ID" value="KAK8077872.1"/>
    <property type="molecule type" value="Genomic_DNA"/>
</dbReference>
<feature type="compositionally biased region" description="Low complexity" evidence="1">
    <location>
        <begin position="477"/>
        <end position="505"/>
    </location>
</feature>
<evidence type="ECO:0000256" key="1">
    <source>
        <dbReference type="SAM" id="MobiDB-lite"/>
    </source>
</evidence>
<accession>A0ABR1W493</accession>
<evidence type="ECO:0000313" key="3">
    <source>
        <dbReference type="EMBL" id="KAK8077872.1"/>
    </source>
</evidence>
<feature type="compositionally biased region" description="Polar residues" evidence="1">
    <location>
        <begin position="344"/>
        <end position="363"/>
    </location>
</feature>
<feature type="compositionally biased region" description="Low complexity" evidence="1">
    <location>
        <begin position="288"/>
        <end position="307"/>
    </location>
</feature>
<feature type="region of interest" description="Disordered" evidence="1">
    <location>
        <begin position="144"/>
        <end position="188"/>
    </location>
</feature>
<evidence type="ECO:0000313" key="4">
    <source>
        <dbReference type="Proteomes" id="UP001446871"/>
    </source>
</evidence>
<evidence type="ECO:0000256" key="2">
    <source>
        <dbReference type="SAM" id="Phobius"/>
    </source>
</evidence>
<feature type="compositionally biased region" description="Polar residues" evidence="1">
    <location>
        <begin position="545"/>
        <end position="554"/>
    </location>
</feature>
<proteinExistence type="predicted"/>
<feature type="region of interest" description="Disordered" evidence="1">
    <location>
        <begin position="1"/>
        <end position="26"/>
    </location>
</feature>
<feature type="compositionally biased region" description="Low complexity" evidence="1">
    <location>
        <begin position="384"/>
        <end position="393"/>
    </location>
</feature>
<feature type="transmembrane region" description="Helical" evidence="2">
    <location>
        <begin position="198"/>
        <end position="218"/>
    </location>
</feature>
<feature type="region of interest" description="Disordered" evidence="1">
    <location>
        <begin position="225"/>
        <end position="455"/>
    </location>
</feature>
<gene>
    <name evidence="3" type="ORF">PG996_004042</name>
</gene>
<feature type="compositionally biased region" description="Pro residues" evidence="1">
    <location>
        <begin position="418"/>
        <end position="432"/>
    </location>
</feature>
<sequence>MDAAIEDRLSRRSGPDGPPTVESAATLDFYSPDPKECVRQCKASFLLSLPGLREGASYEEACQSLTKNQSHELFWDLYCCDSTECGVHIELNPQSLEQSPSVDLIINQCRDIGYDDIYDPGPPQVTCPGVAPLLIPLNASPSTSITSSTSTTAPSASVITTPSALPSETATTDASTTNPTPANAITSKSNKLNSGARAAIGVCAALATVSLAIALFFMRRRRRNTRGYRRTSAAPAQHNTRTDSESTQTAHMPPFLTPPASSSSKTTPSTPPPLRLSDRRYLPPLPPRTTTTATTPPSTPPAESTTSEGSMNASPHTIKISFPRAPASAPTTSRLGPRHERHATTTAQSSIRLGAPNSSSTIPETMALRRSTSSNESGTGRTTLSPLSPSSSLIYPTRPPRPHAGPALEIPDLVTSAGPPPTWALPRPPPTASPSSSTTSSLQLSHRLHPYAPPPLITPPAPAAVPLPLSPILSVSPLSSTRSPTSPAARSPPLSGTPVATTATSPLPPPSFHSISEPQRPHGETVDVLLPSQLPDLRSSRDSVQHGTHVSWGSWSGPGDGKRTLDNNSSNLSDVRSKRGSDGINGRASGVALKKLDLEKLGGSY</sequence>
<keyword evidence="2" id="KW-0472">Membrane</keyword>
<feature type="region of interest" description="Disordered" evidence="1">
    <location>
        <begin position="537"/>
        <end position="593"/>
    </location>
</feature>
<comment type="caution">
    <text evidence="3">The sequence shown here is derived from an EMBL/GenBank/DDBJ whole genome shotgun (WGS) entry which is preliminary data.</text>
</comment>
<feature type="region of interest" description="Disordered" evidence="1">
    <location>
        <begin position="477"/>
        <end position="523"/>
    </location>
</feature>
<feature type="compositionally biased region" description="Polar residues" evidence="1">
    <location>
        <begin position="370"/>
        <end position="383"/>
    </location>
</feature>
<organism evidence="3 4">
    <name type="scientific">Apiospora saccharicola</name>
    <dbReference type="NCBI Taxonomy" id="335842"/>
    <lineage>
        <taxon>Eukaryota</taxon>
        <taxon>Fungi</taxon>
        <taxon>Dikarya</taxon>
        <taxon>Ascomycota</taxon>
        <taxon>Pezizomycotina</taxon>
        <taxon>Sordariomycetes</taxon>
        <taxon>Xylariomycetidae</taxon>
        <taxon>Amphisphaeriales</taxon>
        <taxon>Apiosporaceae</taxon>
        <taxon>Apiospora</taxon>
    </lineage>
</organism>
<protein>
    <recommendedName>
        <fullName evidence="5">Extracellular membrane protein CFEM domain-containing protein</fullName>
    </recommendedName>
</protein>
<keyword evidence="4" id="KW-1185">Reference proteome</keyword>
<keyword evidence="2" id="KW-0812">Transmembrane</keyword>